<evidence type="ECO:0000313" key="3">
    <source>
        <dbReference type="Proteomes" id="UP000019376"/>
    </source>
</evidence>
<dbReference type="Proteomes" id="UP000019376">
    <property type="component" value="Unassembled WGS sequence"/>
</dbReference>
<dbReference type="STRING" id="933388.S7ZUL8"/>
<protein>
    <submittedName>
        <fullName evidence="2">Uncharacterized protein</fullName>
    </submittedName>
</protein>
<feature type="compositionally biased region" description="Polar residues" evidence="1">
    <location>
        <begin position="67"/>
        <end position="85"/>
    </location>
</feature>
<evidence type="ECO:0000256" key="1">
    <source>
        <dbReference type="SAM" id="MobiDB-lite"/>
    </source>
</evidence>
<dbReference type="PhylomeDB" id="S7ZUL8"/>
<accession>S7ZUL8</accession>
<dbReference type="HOGENOM" id="CLU_048909_0_0_1"/>
<dbReference type="AlphaFoldDB" id="S7ZUL8"/>
<feature type="region of interest" description="Disordered" evidence="1">
    <location>
        <begin position="189"/>
        <end position="209"/>
    </location>
</feature>
<feature type="region of interest" description="Disordered" evidence="1">
    <location>
        <begin position="1"/>
        <end position="47"/>
    </location>
</feature>
<gene>
    <name evidence="2" type="ORF">PDE_07401</name>
</gene>
<feature type="region of interest" description="Disordered" evidence="1">
    <location>
        <begin position="67"/>
        <end position="87"/>
    </location>
</feature>
<dbReference type="OrthoDB" id="5378435at2759"/>
<feature type="compositionally biased region" description="Acidic residues" evidence="1">
    <location>
        <begin position="267"/>
        <end position="284"/>
    </location>
</feature>
<sequence length="358" mass="38898">MQDWIRAFPRPRLNRVTKPRSAGNSPSAATRRRTTIGQGVGSGVSPQYHQSSLEAAYLASATQQSRPISWHPSSDRCQGLATPSWTPDYPSGNWTANGSMDHQMNGQPTDGVSAYSLFAGEDLQTGYFTTYGGYQENWPAQPPTSQSMGWDGSSYYDYTTMNSSAFDPWAVDLLTPASNIPPAETACPSYASVPSPGEISGPSTPDFLPIQQFEDEPVLDKKPIGQPEEEELVGMGLYSQPGSAQNSLQQGVLGKGLKLEETFSPSEDGDEDADADAESDDDEDHPPSPQPQQSVPEPVSTSSRSAWAVPKQTSKHALNLLQKSFFFDHDESDQSPLTATQPFATHTQPCMTYGYSWI</sequence>
<proteinExistence type="predicted"/>
<reference evidence="2 3" key="1">
    <citation type="journal article" date="2013" name="PLoS ONE">
        <title>Genomic and secretomic analyses reveal unique features of the lignocellulolytic enzyme system of Penicillium decumbens.</title>
        <authorList>
            <person name="Liu G."/>
            <person name="Zhang L."/>
            <person name="Wei X."/>
            <person name="Zou G."/>
            <person name="Qin Y."/>
            <person name="Ma L."/>
            <person name="Li J."/>
            <person name="Zheng H."/>
            <person name="Wang S."/>
            <person name="Wang C."/>
            <person name="Xun L."/>
            <person name="Zhao G.-P."/>
            <person name="Zhou Z."/>
            <person name="Qu Y."/>
        </authorList>
    </citation>
    <scope>NUCLEOTIDE SEQUENCE [LARGE SCALE GENOMIC DNA]</scope>
    <source>
        <strain evidence="3">114-2 / CGMCC 5302</strain>
    </source>
</reference>
<name>S7ZUL8_PENO1</name>
<feature type="region of interest" description="Disordered" evidence="1">
    <location>
        <begin position="262"/>
        <end position="312"/>
    </location>
</feature>
<organism evidence="2 3">
    <name type="scientific">Penicillium oxalicum (strain 114-2 / CGMCC 5302)</name>
    <name type="common">Penicillium decumbens</name>
    <dbReference type="NCBI Taxonomy" id="933388"/>
    <lineage>
        <taxon>Eukaryota</taxon>
        <taxon>Fungi</taxon>
        <taxon>Dikarya</taxon>
        <taxon>Ascomycota</taxon>
        <taxon>Pezizomycotina</taxon>
        <taxon>Eurotiomycetes</taxon>
        <taxon>Eurotiomycetidae</taxon>
        <taxon>Eurotiales</taxon>
        <taxon>Aspergillaceae</taxon>
        <taxon>Penicillium</taxon>
    </lineage>
</organism>
<feature type="compositionally biased region" description="Low complexity" evidence="1">
    <location>
        <begin position="291"/>
        <end position="303"/>
    </location>
</feature>
<dbReference type="EMBL" id="KB644414">
    <property type="protein sequence ID" value="EPS32441.1"/>
    <property type="molecule type" value="Genomic_DNA"/>
</dbReference>
<keyword evidence="3" id="KW-1185">Reference proteome</keyword>
<evidence type="ECO:0000313" key="2">
    <source>
        <dbReference type="EMBL" id="EPS32441.1"/>
    </source>
</evidence>
<dbReference type="eggNOG" id="ENOG502SYFI">
    <property type="taxonomic scope" value="Eukaryota"/>
</dbReference>